<keyword evidence="5 12" id="KW-0813">Transport</keyword>
<evidence type="ECO:0000256" key="11">
    <source>
        <dbReference type="ARBA" id="ARBA00023136"/>
    </source>
</evidence>
<dbReference type="PANTHER" id="PTHR37531:SF1">
    <property type="entry name" value="HEME EXPORTER PROTEIN D"/>
    <property type="match status" value="1"/>
</dbReference>
<evidence type="ECO:0000256" key="10">
    <source>
        <dbReference type="ARBA" id="ARBA00022989"/>
    </source>
</evidence>
<feature type="transmembrane region" description="Helical" evidence="12">
    <location>
        <begin position="20"/>
        <end position="40"/>
    </location>
</feature>
<dbReference type="GO" id="GO:0017004">
    <property type="term" value="P:cytochrome complex assembly"/>
    <property type="evidence" value="ECO:0007669"/>
    <property type="project" value="UniProtKB-KW"/>
</dbReference>
<keyword evidence="11 12" id="KW-0472">Membrane</keyword>
<reference evidence="15 16" key="1">
    <citation type="submission" date="2020-04" db="EMBL/GenBank/DDBJ databases">
        <title>Molecular characterization of pseudomonads from Agaricus bisporus reveal novel blotch 2 pathogens in Western Europe.</title>
        <authorList>
            <person name="Taparia T."/>
            <person name="Krijger M."/>
            <person name="Haynes E."/>
            <person name="Elpinstone J.G."/>
            <person name="Noble R."/>
            <person name="Van Der Wolf J."/>
        </authorList>
    </citation>
    <scope>NUCLEOTIDE SEQUENCE [LARGE SCALE GENOMIC DNA]</scope>
    <source>
        <strain evidence="13 15">P7774</strain>
        <strain evidence="14 16">P8021</strain>
    </source>
</reference>
<accession>A0A7Y8G747</accession>
<evidence type="ECO:0000256" key="7">
    <source>
        <dbReference type="ARBA" id="ARBA00022519"/>
    </source>
</evidence>
<comment type="function">
    <text evidence="1 12">Required for the export of heme to the periplasm for the biogenesis of c-type cytochromes.</text>
</comment>
<evidence type="ECO:0000256" key="4">
    <source>
        <dbReference type="ARBA" id="ARBA00016461"/>
    </source>
</evidence>
<dbReference type="PANTHER" id="PTHR37531">
    <property type="entry name" value="HEME EXPORTER PROTEIN D"/>
    <property type="match status" value="1"/>
</dbReference>
<dbReference type="Pfam" id="PF04995">
    <property type="entry name" value="CcmD"/>
    <property type="match status" value="1"/>
</dbReference>
<dbReference type="EMBL" id="JACASD010000085">
    <property type="protein sequence ID" value="NWE91815.1"/>
    <property type="molecule type" value="Genomic_DNA"/>
</dbReference>
<organism evidence="14 16">
    <name type="scientific">Pseudomonas reactans</name>
    <dbReference type="NCBI Taxonomy" id="117680"/>
    <lineage>
        <taxon>Bacteria</taxon>
        <taxon>Pseudomonadati</taxon>
        <taxon>Pseudomonadota</taxon>
        <taxon>Gammaproteobacteria</taxon>
        <taxon>Pseudomonadales</taxon>
        <taxon>Pseudomonadaceae</taxon>
        <taxon>Pseudomonas</taxon>
    </lineage>
</organism>
<dbReference type="RefSeq" id="WP_010461462.1">
    <property type="nucleotide sequence ID" value="NZ_JACARY010000071.1"/>
</dbReference>
<comment type="subcellular location">
    <subcellularLocation>
        <location evidence="2 12">Cell inner membrane</location>
        <topology evidence="2 12">Single-pass membrane protein</topology>
    </subcellularLocation>
</comment>
<keyword evidence="9 12" id="KW-0201">Cytochrome c-type biogenesis</keyword>
<dbReference type="EMBL" id="JACARY010000071">
    <property type="protein sequence ID" value="NWD98289.1"/>
    <property type="molecule type" value="Genomic_DNA"/>
</dbReference>
<dbReference type="GO" id="GO:1903607">
    <property type="term" value="P:cytochrome c biosynthetic process"/>
    <property type="evidence" value="ECO:0007669"/>
    <property type="project" value="TreeGrafter"/>
</dbReference>
<evidence type="ECO:0000313" key="13">
    <source>
        <dbReference type="EMBL" id="NWD98289.1"/>
    </source>
</evidence>
<keyword evidence="7 12" id="KW-0997">Cell inner membrane</keyword>
<keyword evidence="6 12" id="KW-1003">Cell membrane</keyword>
<name>A0A7Y8G747_9PSED</name>
<evidence type="ECO:0000256" key="5">
    <source>
        <dbReference type="ARBA" id="ARBA00022448"/>
    </source>
</evidence>
<sequence length="58" mass="6911">MIFSSISDFVDMGHHGLFVWSAYGICFLVLSINVLQPLLAHRRYLQQEFRRLRREEIT</sequence>
<keyword evidence="10 12" id="KW-1133">Transmembrane helix</keyword>
<evidence type="ECO:0000313" key="15">
    <source>
        <dbReference type="Proteomes" id="UP000572863"/>
    </source>
</evidence>
<evidence type="ECO:0000256" key="1">
    <source>
        <dbReference type="ARBA" id="ARBA00002442"/>
    </source>
</evidence>
<dbReference type="Proteomes" id="UP000572863">
    <property type="component" value="Unassembled WGS sequence"/>
</dbReference>
<dbReference type="Proteomes" id="UP000585226">
    <property type="component" value="Unassembled WGS sequence"/>
</dbReference>
<dbReference type="InterPro" id="IPR052075">
    <property type="entry name" value="Heme_exporter_D"/>
</dbReference>
<evidence type="ECO:0000256" key="3">
    <source>
        <dbReference type="ARBA" id="ARBA00008741"/>
    </source>
</evidence>
<protein>
    <recommendedName>
        <fullName evidence="4 12">Heme exporter protein D</fullName>
    </recommendedName>
</protein>
<keyword evidence="15" id="KW-1185">Reference proteome</keyword>
<evidence type="ECO:0000256" key="9">
    <source>
        <dbReference type="ARBA" id="ARBA00022748"/>
    </source>
</evidence>
<evidence type="ECO:0000313" key="16">
    <source>
        <dbReference type="Proteomes" id="UP000585226"/>
    </source>
</evidence>
<proteinExistence type="inferred from homology"/>
<evidence type="ECO:0000256" key="8">
    <source>
        <dbReference type="ARBA" id="ARBA00022692"/>
    </source>
</evidence>
<dbReference type="GO" id="GO:0015886">
    <property type="term" value="P:heme transport"/>
    <property type="evidence" value="ECO:0007669"/>
    <property type="project" value="InterPro"/>
</dbReference>
<evidence type="ECO:0000256" key="12">
    <source>
        <dbReference type="RuleBase" id="RU363101"/>
    </source>
</evidence>
<comment type="caution">
    <text evidence="14">The sequence shown here is derived from an EMBL/GenBank/DDBJ whole genome shotgun (WGS) entry which is preliminary data.</text>
</comment>
<dbReference type="NCBIfam" id="TIGR03141">
    <property type="entry name" value="cytochro_ccmD"/>
    <property type="match status" value="1"/>
</dbReference>
<dbReference type="AlphaFoldDB" id="A0A7Y8G747"/>
<gene>
    <name evidence="14" type="primary">ccmD</name>
    <name evidence="13" type="ORF">HX871_28075</name>
    <name evidence="14" type="ORF">HX893_27180</name>
</gene>
<evidence type="ECO:0000313" key="14">
    <source>
        <dbReference type="EMBL" id="NWE91815.1"/>
    </source>
</evidence>
<dbReference type="GO" id="GO:0005886">
    <property type="term" value="C:plasma membrane"/>
    <property type="evidence" value="ECO:0007669"/>
    <property type="project" value="UniProtKB-SubCell"/>
</dbReference>
<evidence type="ECO:0000256" key="6">
    <source>
        <dbReference type="ARBA" id="ARBA00022475"/>
    </source>
</evidence>
<keyword evidence="8 12" id="KW-0812">Transmembrane</keyword>
<dbReference type="InterPro" id="IPR007078">
    <property type="entry name" value="Haem_export_protD_CcmD"/>
</dbReference>
<comment type="similarity">
    <text evidence="3 12">Belongs to the CcmD/CycX/HelD family.</text>
</comment>
<evidence type="ECO:0000256" key="2">
    <source>
        <dbReference type="ARBA" id="ARBA00004377"/>
    </source>
</evidence>